<dbReference type="AlphaFoldDB" id="A0A839E5C6"/>
<comment type="caution">
    <text evidence="2">The sequence shown here is derived from an EMBL/GenBank/DDBJ whole genome shotgun (WGS) entry which is preliminary data.</text>
</comment>
<accession>A0A839E5C6</accession>
<dbReference type="RefSeq" id="WP_182489825.1">
    <property type="nucleotide sequence ID" value="NZ_BAAAOV010000009.1"/>
</dbReference>
<protein>
    <recommendedName>
        <fullName evidence="1">Alpha-L-glutamate ligase-related protein ATP-grasp domain-containing protein</fullName>
    </recommendedName>
</protein>
<dbReference type="Proteomes" id="UP000585905">
    <property type="component" value="Unassembled WGS sequence"/>
</dbReference>
<organism evidence="2 3">
    <name type="scientific">Microcella alkalica</name>
    <dbReference type="NCBI Taxonomy" id="355930"/>
    <lineage>
        <taxon>Bacteria</taxon>
        <taxon>Bacillati</taxon>
        <taxon>Actinomycetota</taxon>
        <taxon>Actinomycetes</taxon>
        <taxon>Micrococcales</taxon>
        <taxon>Microbacteriaceae</taxon>
        <taxon>Microcella</taxon>
    </lineage>
</organism>
<proteinExistence type="predicted"/>
<evidence type="ECO:0000259" key="1">
    <source>
        <dbReference type="Pfam" id="PF14397"/>
    </source>
</evidence>
<gene>
    <name evidence="2" type="ORF">FHX53_000564</name>
</gene>
<name>A0A839E5C6_9MICO</name>
<evidence type="ECO:0000313" key="3">
    <source>
        <dbReference type="Proteomes" id="UP000585905"/>
    </source>
</evidence>
<dbReference type="InterPro" id="IPR039523">
    <property type="entry name" value="RimK-rel_E_lig_ATP-grasp"/>
</dbReference>
<feature type="domain" description="Alpha-L-glutamate ligase-related protein ATP-grasp" evidence="1">
    <location>
        <begin position="173"/>
        <end position="315"/>
    </location>
</feature>
<reference evidence="2 3" key="1">
    <citation type="submission" date="2020-07" db="EMBL/GenBank/DDBJ databases">
        <title>Sequencing the genomes of 1000 actinobacteria strains.</title>
        <authorList>
            <person name="Klenk H.-P."/>
        </authorList>
    </citation>
    <scope>NUCLEOTIDE SEQUENCE [LARGE SCALE GENOMIC DNA]</scope>
    <source>
        <strain evidence="2 3">DSM 19663</strain>
    </source>
</reference>
<dbReference type="Gene3D" id="3.30.470.20">
    <property type="entry name" value="ATP-grasp fold, B domain"/>
    <property type="match status" value="1"/>
</dbReference>
<keyword evidence="3" id="KW-1185">Reference proteome</keyword>
<dbReference type="SUPFAM" id="SSF56059">
    <property type="entry name" value="Glutathione synthetase ATP-binding domain-like"/>
    <property type="match status" value="1"/>
</dbReference>
<dbReference type="Pfam" id="PF14397">
    <property type="entry name" value="ATPgrasp_ST"/>
    <property type="match status" value="1"/>
</dbReference>
<dbReference type="EMBL" id="JACGWX010000001">
    <property type="protein sequence ID" value="MBA8847000.1"/>
    <property type="molecule type" value="Genomic_DNA"/>
</dbReference>
<evidence type="ECO:0000313" key="2">
    <source>
        <dbReference type="EMBL" id="MBA8847000.1"/>
    </source>
</evidence>
<sequence>MAGLGWSRRFRYLARRAAAIDTANLSRLAGRIASSTGRPKPVILGDMLWSSVRHETGFQDYYDWDFHLLSRRERRTFMTHPKSNHLAQKLNSPQHRSLFADKSRFNARFAFALRREWLDLRTATAGELAEFLARHDRVMAKVADSLGGDGIRAFSTADIRDPEAWRADRLAARQVLLEEFLSQHPVMASLNHSSVNTLRIITFRDDQDGVHTLARTLKMGNGGDVDNFSDGGMYTMLDEHGVAHHPAFDGDGRVFAVHPLSGTSIVGFQVPLWEAVCALVERLAREVPEIPYVGWDIAITPGGPAVIEGNYNTGVFQLKPSVTGVREGLLPVYQRAIGF</sequence>